<accession>U2FAL7</accession>
<dbReference type="Proteomes" id="UP000003861">
    <property type="component" value="Unassembled WGS sequence"/>
</dbReference>
<gene>
    <name evidence="2" type="ORF">HLRTI_000938</name>
</gene>
<comment type="caution">
    <text evidence="2">The sequence shown here is derived from an EMBL/GenBank/DDBJ whole genome shotgun (WGS) entry which is preliminary data.</text>
</comment>
<dbReference type="EMBL" id="AFNT02000007">
    <property type="protein sequence ID" value="ERJ07080.1"/>
    <property type="molecule type" value="Genomic_DNA"/>
</dbReference>
<proteinExistence type="predicted"/>
<sequence>MNLSSKMIQECDGQVRDDRPDYVEELTLQRKVGWQEGSPIVGDPVGLGDDLSQGYEHYRRRDELFQPDAGKFLSELFESDYITSLEDASEELNTEKSTLEKACDLHGIDLPESQSSDPQEPESDTFVFPNGESWPLELLQEPVYADVRVLSQLLATNGMSVEESARYISDRFESNVTASDVRQEAQRVNIL</sequence>
<evidence type="ECO:0000313" key="3">
    <source>
        <dbReference type="Proteomes" id="UP000003861"/>
    </source>
</evidence>
<reference evidence="2 3" key="2">
    <citation type="journal article" date="2013" name="PLoS ONE">
        <title>INDIGO - INtegrated Data Warehouse of MIcrobial GenOmes with Examples from the Red Sea Extremophiles.</title>
        <authorList>
            <person name="Alam I."/>
            <person name="Antunes A."/>
            <person name="Kamau A.A."/>
            <person name="Ba Alawi W."/>
            <person name="Kalkatawi M."/>
            <person name="Stingl U."/>
            <person name="Bajic V.B."/>
        </authorList>
    </citation>
    <scope>NUCLEOTIDE SEQUENCE [LARGE SCALE GENOMIC DNA]</scope>
    <source>
        <strain evidence="2 3">SARL4B</strain>
    </source>
</reference>
<protein>
    <submittedName>
        <fullName evidence="2">Uncharacterized protein</fullName>
    </submittedName>
</protein>
<dbReference type="AlphaFoldDB" id="U2FAL7"/>
<feature type="region of interest" description="Disordered" evidence="1">
    <location>
        <begin position="108"/>
        <end position="128"/>
    </location>
</feature>
<evidence type="ECO:0000313" key="2">
    <source>
        <dbReference type="EMBL" id="ERJ07080.1"/>
    </source>
</evidence>
<name>U2FAL7_9EURY</name>
<organism evidence="2 3">
    <name type="scientific">Halorhabdus tiamatea SARL4B</name>
    <dbReference type="NCBI Taxonomy" id="1033806"/>
    <lineage>
        <taxon>Archaea</taxon>
        <taxon>Methanobacteriati</taxon>
        <taxon>Methanobacteriota</taxon>
        <taxon>Stenosarchaea group</taxon>
        <taxon>Halobacteria</taxon>
        <taxon>Halobacteriales</taxon>
        <taxon>Haloarculaceae</taxon>
        <taxon>Halorhabdus</taxon>
    </lineage>
</organism>
<reference evidence="2 3" key="1">
    <citation type="journal article" date="2011" name="J. Bacteriol.">
        <title>Genome sequence of Halorhabdus tiamatea, the first archaeon isolated from a deep-sea anoxic brine lake.</title>
        <authorList>
            <person name="Antunes A."/>
            <person name="Alam I."/>
            <person name="Bajic V.B."/>
            <person name="Stingl U."/>
        </authorList>
    </citation>
    <scope>NUCLEOTIDE SEQUENCE [LARGE SCALE GENOMIC DNA]</scope>
    <source>
        <strain evidence="2 3">SARL4B</strain>
    </source>
</reference>
<evidence type="ECO:0000256" key="1">
    <source>
        <dbReference type="SAM" id="MobiDB-lite"/>
    </source>
</evidence>